<evidence type="ECO:0000313" key="2">
    <source>
        <dbReference type="EMBL" id="KAK6954020.1"/>
    </source>
</evidence>
<dbReference type="PANTHER" id="PTHR12840">
    <property type="entry name" value="NADH-UBIQUINONE OXIDOREDUCTASE ASHI SUBUNIT"/>
    <property type="match status" value="1"/>
</dbReference>
<dbReference type="GO" id="GO:0005739">
    <property type="term" value="C:mitochondrion"/>
    <property type="evidence" value="ECO:0007669"/>
    <property type="project" value="InterPro"/>
</dbReference>
<protein>
    <submittedName>
        <fullName evidence="2">Uncharacterized protein</fullName>
    </submittedName>
</protein>
<feature type="compositionally biased region" description="Polar residues" evidence="1">
    <location>
        <begin position="421"/>
        <end position="433"/>
    </location>
</feature>
<feature type="compositionally biased region" description="Polar residues" evidence="1">
    <location>
        <begin position="697"/>
        <end position="723"/>
    </location>
</feature>
<reference evidence="2 3" key="1">
    <citation type="journal article" date="2024" name="Front Chem Biol">
        <title>Unveiling the potential of Daldinia eschscholtzii MFLUCC 19-0629 through bioactivity and bioinformatics studies for enhanced sustainable agriculture production.</title>
        <authorList>
            <person name="Brooks S."/>
            <person name="Weaver J.A."/>
            <person name="Klomchit A."/>
            <person name="Alharthi S.A."/>
            <person name="Onlamun T."/>
            <person name="Nurani R."/>
            <person name="Vong T.K."/>
            <person name="Alberti F."/>
            <person name="Greco C."/>
        </authorList>
    </citation>
    <scope>NUCLEOTIDE SEQUENCE [LARGE SCALE GENOMIC DNA]</scope>
    <source>
        <strain evidence="2">MFLUCC 19-0629</strain>
    </source>
</reference>
<comment type="caution">
    <text evidence="2">The sequence shown here is derived from an EMBL/GenBank/DDBJ whole genome shotgun (WGS) entry which is preliminary data.</text>
</comment>
<dbReference type="AlphaFoldDB" id="A0AAX6MMX7"/>
<accession>A0AAX6MMX7</accession>
<dbReference type="InterPro" id="IPR008699">
    <property type="entry name" value="NDUFB8"/>
</dbReference>
<dbReference type="EMBL" id="JBANMG010000004">
    <property type="protein sequence ID" value="KAK6954020.1"/>
    <property type="molecule type" value="Genomic_DNA"/>
</dbReference>
<name>A0AAX6MMX7_9PEZI</name>
<feature type="region of interest" description="Disordered" evidence="1">
    <location>
        <begin position="399"/>
        <end position="437"/>
    </location>
</feature>
<evidence type="ECO:0000313" key="3">
    <source>
        <dbReference type="Proteomes" id="UP001369815"/>
    </source>
</evidence>
<proteinExistence type="predicted"/>
<evidence type="ECO:0000256" key="1">
    <source>
        <dbReference type="SAM" id="MobiDB-lite"/>
    </source>
</evidence>
<organism evidence="2 3">
    <name type="scientific">Daldinia eschscholtzii</name>
    <dbReference type="NCBI Taxonomy" id="292717"/>
    <lineage>
        <taxon>Eukaryota</taxon>
        <taxon>Fungi</taxon>
        <taxon>Dikarya</taxon>
        <taxon>Ascomycota</taxon>
        <taxon>Pezizomycotina</taxon>
        <taxon>Sordariomycetes</taxon>
        <taxon>Xylariomycetidae</taxon>
        <taxon>Xylariales</taxon>
        <taxon>Hypoxylaceae</taxon>
        <taxon>Daldinia</taxon>
    </lineage>
</organism>
<sequence length="815" mass="90224">MIRFEPIILTMLSQRIVRASALRSASLASRRLPIIQQRTFLPPSLNDRAVIDEKYPDRPVLTDAEDPNMNGGYINPPAIKRQFRDPYGDWWDKQERRNYGEPIHEDNDLLGIFSTYEYTWVSPGKGLLQIGAFIATFVGVCWMIGRVYPDKPSFPREFEGGLERELGGAGALRARAPDDPEPYQIEEVEEDLTTEILVDEHYPQSVKMRFEDWDVLLFPRDSKIPMKEFKTNCHVVHDNGLSPGTQFNISLHSWKTPDISQFTRNYSKHPELVKFEARVLIDGRLVASSALTRTGPWPQLINHSFEFTKNGDLETLRFPPFRSEVLQQSYWSPADEIGRIKIIISEGFPRDSLTVPIERVKNIVAFSFQHAPLDILESSGIAWPNPGMWRRTPFNPTMPVPSQHHEDGPDAHLHSPRRRTTSYMKGTSNSSGYNPGPPGLTQANTSGLLSSMPNTQALLQRNETGSGSGSAWADPFSTQKSEATACFDWTNNNFGPIGFNQTIGSGKSNCNATSIRRATGVSKTSRSDLSMPDYGLSNSNTTQGLSDHQFLNLSTSNLGDADLCTNDPKVPSNTPTTLVGTNFIDDLNLDVSKISTPGGISAHYLNHHFNIVSEANEYPTTGTSMNDFFNTSHVNFSSELANSLTHSLLNQPHPLPVHAGSITPSAPEVKSRKENRLHQGSQNENTSTIDHAEMRKISQSSFSNLGKETRDNSSSNSPPSQGAFSAVFSHRSTSAADFGNGLANCTNVFPHTSIDSHGCGETAPEIRITSCTEKNIKRTRHFTPGSGKGIDDTIEGLTNSPQVQIDLDEQFGVSM</sequence>
<feature type="compositionally biased region" description="Polar residues" evidence="1">
    <location>
        <begin position="678"/>
        <end position="689"/>
    </location>
</feature>
<dbReference type="PANTHER" id="PTHR12840:SF1">
    <property type="entry name" value="NADH DEHYDROGENASE [UBIQUINONE] 1 BETA SUBCOMPLEX SUBUNIT 8, MITOCHONDRIAL"/>
    <property type="match status" value="1"/>
</dbReference>
<gene>
    <name evidence="2" type="ORF">Daesc_003982</name>
</gene>
<feature type="region of interest" description="Disordered" evidence="1">
    <location>
        <begin position="651"/>
        <end position="724"/>
    </location>
</feature>
<dbReference type="Pfam" id="PF05821">
    <property type="entry name" value="NDUF_B8"/>
    <property type="match status" value="1"/>
</dbReference>
<feature type="compositionally biased region" description="Basic and acidic residues" evidence="1">
    <location>
        <begin position="403"/>
        <end position="413"/>
    </location>
</feature>
<dbReference type="Proteomes" id="UP001369815">
    <property type="component" value="Unassembled WGS sequence"/>
</dbReference>
<keyword evidence="3" id="KW-1185">Reference proteome</keyword>